<proteinExistence type="predicted"/>
<evidence type="ECO:0000313" key="1">
    <source>
        <dbReference type="EMBL" id="CAG8854126.1"/>
    </source>
</evidence>
<dbReference type="EMBL" id="CAJVQB010133646">
    <property type="protein sequence ID" value="CAG8854126.1"/>
    <property type="molecule type" value="Genomic_DNA"/>
</dbReference>
<organism evidence="1 2">
    <name type="scientific">Gigaspora margarita</name>
    <dbReference type="NCBI Taxonomy" id="4874"/>
    <lineage>
        <taxon>Eukaryota</taxon>
        <taxon>Fungi</taxon>
        <taxon>Fungi incertae sedis</taxon>
        <taxon>Mucoromycota</taxon>
        <taxon>Glomeromycotina</taxon>
        <taxon>Glomeromycetes</taxon>
        <taxon>Diversisporales</taxon>
        <taxon>Gigasporaceae</taxon>
        <taxon>Gigaspora</taxon>
    </lineage>
</organism>
<comment type="caution">
    <text evidence="1">The sequence shown here is derived from an EMBL/GenBank/DDBJ whole genome shotgun (WGS) entry which is preliminary data.</text>
</comment>
<evidence type="ECO:0000313" key="2">
    <source>
        <dbReference type="Proteomes" id="UP000789901"/>
    </source>
</evidence>
<reference evidence="1 2" key="1">
    <citation type="submission" date="2021-06" db="EMBL/GenBank/DDBJ databases">
        <authorList>
            <person name="Kallberg Y."/>
            <person name="Tangrot J."/>
            <person name="Rosling A."/>
        </authorList>
    </citation>
    <scope>NUCLEOTIDE SEQUENCE [LARGE SCALE GENOMIC DNA]</scope>
    <source>
        <strain evidence="1 2">120-4 pot B 10/14</strain>
    </source>
</reference>
<keyword evidence="2" id="KW-1185">Reference proteome</keyword>
<name>A0ABN7XI87_GIGMA</name>
<dbReference type="Proteomes" id="UP000789901">
    <property type="component" value="Unassembled WGS sequence"/>
</dbReference>
<feature type="non-terminal residue" evidence="1">
    <location>
        <position position="1"/>
    </location>
</feature>
<accession>A0ABN7XI87</accession>
<feature type="non-terminal residue" evidence="1">
    <location>
        <position position="283"/>
    </location>
</feature>
<sequence length="283" mass="32533">ETLKPERTYKMDVWDFIFSLIPDHAETEFNKAFNNYLSNVASIIIFSDIHIKPLASSPKFYIWVLKKFGADAQITVLCFNDLLKTRVSLDIQIQTSNIEVPIGMNQCTFKAICDTFKIYCNTKNFFLPSHLETISRSASHEILGPLFENYLPTLFGIEVTFPLPMETIEESDVMQIVEESNDMQVIEGIEGDSNGGQGVNQNDVQTDVQMLSTKRRLTAKEIKETRGLWKQTLEDMHYNSIYNGGGLTNPFRNCLRIFVEEKLPYAEEKSRQNNNNSFSKRRK</sequence>
<gene>
    <name evidence="1" type="ORF">GMARGA_LOCUS42947</name>
</gene>
<protein>
    <submittedName>
        <fullName evidence="1">37875_t:CDS:1</fullName>
    </submittedName>
</protein>